<name>A0A1X7TJC8_AMPQE</name>
<accession>A0A1X7TJC8</accession>
<feature type="region of interest" description="Disordered" evidence="1">
    <location>
        <begin position="1"/>
        <end position="39"/>
    </location>
</feature>
<dbReference type="AlphaFoldDB" id="A0A1X7TJC8"/>
<feature type="compositionally biased region" description="Basic and acidic residues" evidence="1">
    <location>
        <begin position="204"/>
        <end position="217"/>
    </location>
</feature>
<feature type="compositionally biased region" description="Basic and acidic residues" evidence="1">
    <location>
        <begin position="28"/>
        <end position="37"/>
    </location>
</feature>
<reference evidence="2" key="1">
    <citation type="submission" date="2017-05" db="UniProtKB">
        <authorList>
            <consortium name="EnsemblMetazoa"/>
        </authorList>
    </citation>
    <scope>IDENTIFICATION</scope>
</reference>
<dbReference type="InParanoid" id="A0A1X7TJC8"/>
<proteinExistence type="predicted"/>
<feature type="region of interest" description="Disordered" evidence="1">
    <location>
        <begin position="192"/>
        <end position="217"/>
    </location>
</feature>
<evidence type="ECO:0000256" key="1">
    <source>
        <dbReference type="SAM" id="MobiDB-lite"/>
    </source>
</evidence>
<evidence type="ECO:0000313" key="2">
    <source>
        <dbReference type="EnsemblMetazoa" id="Aqu2.1.14907_001"/>
    </source>
</evidence>
<protein>
    <submittedName>
        <fullName evidence="2">Uncharacterized protein</fullName>
    </submittedName>
</protein>
<sequence>MEGPQPLHLIRAGDMEYGAGRKKGGVGEARRRREEKVAAAPGEASGAGIAVGFEKLRRRATGGMVARARLAFEHDRLALRRQSEGRRGSGDPGPDHEKIAFIHGIDPMVARGSLERAWILRALALFGEVFCESRRSRVSLLFRISRLSSLAGIARRPRPRRVYPRGDCRIHPLVSQNDGQARRRSGVRACFPPRMESSVDDPSITDRDRRFSHRLDR</sequence>
<dbReference type="EnsemblMetazoa" id="Aqu2.1.14907_001">
    <property type="protein sequence ID" value="Aqu2.1.14907_001"/>
    <property type="gene ID" value="Aqu2.1.14907"/>
</dbReference>
<organism evidence="2">
    <name type="scientific">Amphimedon queenslandica</name>
    <name type="common">Sponge</name>
    <dbReference type="NCBI Taxonomy" id="400682"/>
    <lineage>
        <taxon>Eukaryota</taxon>
        <taxon>Metazoa</taxon>
        <taxon>Porifera</taxon>
        <taxon>Demospongiae</taxon>
        <taxon>Heteroscleromorpha</taxon>
        <taxon>Haplosclerida</taxon>
        <taxon>Niphatidae</taxon>
        <taxon>Amphimedon</taxon>
    </lineage>
</organism>